<evidence type="ECO:0000256" key="7">
    <source>
        <dbReference type="ARBA" id="ARBA00023136"/>
    </source>
</evidence>
<keyword evidence="6" id="KW-0443">Lipid metabolism</keyword>
<dbReference type="EMBL" id="FR824190">
    <property type="protein sequence ID" value="CCA22137.1"/>
    <property type="molecule type" value="Genomic_DNA"/>
</dbReference>
<evidence type="ECO:0000256" key="9">
    <source>
        <dbReference type="ARBA" id="ARBA00023264"/>
    </source>
</evidence>
<comment type="subcellular location">
    <subcellularLocation>
        <location evidence="1">Membrane</location>
        <topology evidence="1">Multi-pass membrane protein</topology>
    </subcellularLocation>
</comment>
<keyword evidence="4 11" id="KW-0812">Transmembrane</keyword>
<name>F0WLH4_9STRA</name>
<feature type="transmembrane region" description="Helical" evidence="11">
    <location>
        <begin position="146"/>
        <end position="168"/>
    </location>
</feature>
<keyword evidence="5 11" id="KW-1133">Transmembrane helix</keyword>
<dbReference type="PANTHER" id="PTHR14269:SF60">
    <property type="entry name" value="CARDIOLIPIN SYNTHASE (CMP-FORMING)"/>
    <property type="match status" value="1"/>
</dbReference>
<dbReference type="Pfam" id="PF01066">
    <property type="entry name" value="CDP-OH_P_transf"/>
    <property type="match status" value="1"/>
</dbReference>
<keyword evidence="7 11" id="KW-0472">Membrane</keyword>
<evidence type="ECO:0000256" key="2">
    <source>
        <dbReference type="ARBA" id="ARBA00022516"/>
    </source>
</evidence>
<dbReference type="GO" id="GO:0032049">
    <property type="term" value="P:cardiolipin biosynthetic process"/>
    <property type="evidence" value="ECO:0007669"/>
    <property type="project" value="TreeGrafter"/>
</dbReference>
<reference evidence="12" key="1">
    <citation type="journal article" date="2011" name="PLoS Biol.">
        <title>Gene gain and loss during evolution of obligate parasitism in the white rust pathogen of Arabidopsis thaliana.</title>
        <authorList>
            <person name="Kemen E."/>
            <person name="Gardiner A."/>
            <person name="Schultz-Larsen T."/>
            <person name="Kemen A.C."/>
            <person name="Balmuth A.L."/>
            <person name="Robert-Seilaniantz A."/>
            <person name="Bailey K."/>
            <person name="Holub E."/>
            <person name="Studholme D.J."/>
            <person name="Maclean D."/>
            <person name="Jones J.D."/>
        </authorList>
    </citation>
    <scope>NUCLEOTIDE SEQUENCE</scope>
</reference>
<gene>
    <name evidence="12" type="primary">AlNc14C145G7361</name>
    <name evidence="12" type="ORF">ALNC14_082800</name>
</gene>
<dbReference type="AlphaFoldDB" id="F0WLH4"/>
<evidence type="ECO:0000313" key="12">
    <source>
        <dbReference type="EMBL" id="CCA22137.1"/>
    </source>
</evidence>
<evidence type="ECO:0000256" key="1">
    <source>
        <dbReference type="ARBA" id="ARBA00004141"/>
    </source>
</evidence>
<keyword evidence="8" id="KW-0594">Phospholipid biosynthesis</keyword>
<protein>
    <submittedName>
        <fullName evidence="12">Cardiolipin synthetase putative</fullName>
    </submittedName>
</protein>
<accession>F0WLH4</accession>
<sequence length="272" mass="30234">MRYFVQVCTFRHKNAIQRSAAAIPRYIQPILHIRMCSEKTQRCEKSIKKFSGVAQIETLARLSIWNVPNAITFTRILATPYLAFVITQANYTTAIGVLAFAGVSDWLDGYIARTCNTQSILGSFLDPLADKMIIASLSGSMVWAQLIPLPLAVLIFGRDVLLVGGTFYHRYRTKRKQSAFFDTTDSSSFGIKPSRLSKLNTALQFTMFGCTLSHSIWGIPQSIILDPLFGLVGVTTLVSGMEYLSDYIQLQKTLQSVPKVSESEKPSASSKQ</sequence>
<dbReference type="InterPro" id="IPR050324">
    <property type="entry name" value="CDP-alcohol_PTase-I"/>
</dbReference>
<dbReference type="GO" id="GO:0005739">
    <property type="term" value="C:mitochondrion"/>
    <property type="evidence" value="ECO:0007669"/>
    <property type="project" value="TreeGrafter"/>
</dbReference>
<evidence type="ECO:0000256" key="10">
    <source>
        <dbReference type="RuleBase" id="RU003750"/>
    </source>
</evidence>
<dbReference type="InterPro" id="IPR048254">
    <property type="entry name" value="CDP_ALCOHOL_P_TRANSF_CS"/>
</dbReference>
<dbReference type="GO" id="GO:0043337">
    <property type="term" value="F:cardiolipin synthase (CMP-forming)"/>
    <property type="evidence" value="ECO:0007669"/>
    <property type="project" value="TreeGrafter"/>
</dbReference>
<dbReference type="HOGENOM" id="CLU_051314_6_2_1"/>
<keyword evidence="9" id="KW-1208">Phospholipid metabolism</keyword>
<dbReference type="PANTHER" id="PTHR14269">
    <property type="entry name" value="CDP-DIACYLGLYCEROL--GLYCEROL-3-PHOSPHATE 3-PHOSPHATIDYLTRANSFERASE-RELATED"/>
    <property type="match status" value="1"/>
</dbReference>
<evidence type="ECO:0000256" key="3">
    <source>
        <dbReference type="ARBA" id="ARBA00022679"/>
    </source>
</evidence>
<dbReference type="GO" id="GO:0016020">
    <property type="term" value="C:membrane"/>
    <property type="evidence" value="ECO:0007669"/>
    <property type="project" value="UniProtKB-SubCell"/>
</dbReference>
<evidence type="ECO:0000256" key="11">
    <source>
        <dbReference type="SAM" id="Phobius"/>
    </source>
</evidence>
<dbReference type="InterPro" id="IPR043130">
    <property type="entry name" value="CDP-OH_PTrfase_TM_dom"/>
</dbReference>
<keyword evidence="3 10" id="KW-0808">Transferase</keyword>
<evidence type="ECO:0000256" key="5">
    <source>
        <dbReference type="ARBA" id="ARBA00022989"/>
    </source>
</evidence>
<evidence type="ECO:0000256" key="6">
    <source>
        <dbReference type="ARBA" id="ARBA00023098"/>
    </source>
</evidence>
<dbReference type="Gene3D" id="1.20.120.1760">
    <property type="match status" value="1"/>
</dbReference>
<evidence type="ECO:0000256" key="4">
    <source>
        <dbReference type="ARBA" id="ARBA00022692"/>
    </source>
</evidence>
<organism evidence="12">
    <name type="scientific">Albugo laibachii Nc14</name>
    <dbReference type="NCBI Taxonomy" id="890382"/>
    <lineage>
        <taxon>Eukaryota</taxon>
        <taxon>Sar</taxon>
        <taxon>Stramenopiles</taxon>
        <taxon>Oomycota</taxon>
        <taxon>Peronosporomycetes</taxon>
        <taxon>Albuginales</taxon>
        <taxon>Albuginaceae</taxon>
        <taxon>Albugo</taxon>
    </lineage>
</organism>
<feature type="transmembrane region" description="Helical" evidence="11">
    <location>
        <begin position="81"/>
        <end position="103"/>
    </location>
</feature>
<keyword evidence="2" id="KW-0444">Lipid biosynthesis</keyword>
<evidence type="ECO:0000256" key="8">
    <source>
        <dbReference type="ARBA" id="ARBA00023209"/>
    </source>
</evidence>
<reference evidence="12" key="2">
    <citation type="submission" date="2011-02" db="EMBL/GenBank/DDBJ databases">
        <authorList>
            <person name="MacLean D."/>
        </authorList>
    </citation>
    <scope>NUCLEOTIDE SEQUENCE</scope>
</reference>
<comment type="similarity">
    <text evidence="10">Belongs to the CDP-alcohol phosphatidyltransferase class-I family.</text>
</comment>
<dbReference type="InterPro" id="IPR000462">
    <property type="entry name" value="CDP-OH_P_trans"/>
</dbReference>
<proteinExistence type="inferred from homology"/>
<dbReference type="PROSITE" id="PS00379">
    <property type="entry name" value="CDP_ALCOHOL_P_TRANSF"/>
    <property type="match status" value="1"/>
</dbReference>
<dbReference type="FunFam" id="1.20.120.1760:FF:000033">
    <property type="entry name" value="CDP-alcohol phosphatidyltransferase"/>
    <property type="match status" value="1"/>
</dbReference>